<feature type="transmembrane region" description="Helical" evidence="2">
    <location>
        <begin position="48"/>
        <end position="69"/>
    </location>
</feature>
<keyword evidence="2" id="KW-1133">Transmembrane helix</keyword>
<comment type="caution">
    <text evidence="3">The sequence shown here is derived from an EMBL/GenBank/DDBJ whole genome shotgun (WGS) entry which is preliminary data.</text>
</comment>
<dbReference type="AlphaFoldDB" id="A0A3A3G6N8"/>
<gene>
    <name evidence="3" type="ORF">D3871_21010</name>
</gene>
<keyword evidence="2" id="KW-0472">Membrane</keyword>
<dbReference type="RefSeq" id="WP_119770997.1">
    <property type="nucleotide sequence ID" value="NZ_QYUO01000002.1"/>
</dbReference>
<sequence>MTTLGGSTSMTADHSRRPSLYDPSVLSHTSEVISILDALEAPSKRTRLASWLAILCIVVLLGITLFLFVSKQPGFSSTERNRLLAFIQQIAGTTKDSPVRQQEGPPDAMPQDHAQERTAAGANEASVPISPSDTEYPISSEAENDGTAKIIESALGSAMAGHEQHPSIKPSQHDASVKSSKTLKPAAQAKTARVTVPAKSIRQPAARPSGKSADRDVDLIAALLSHVGRENAAGRDVGYRGEAQGRMRAATHAMVKSPSVEFNRDIVLRTSGESTDSLLKKCDAIGFFEGQLCRLRMCSGLWGKEDACPLGAVVARDW</sequence>
<evidence type="ECO:0000313" key="3">
    <source>
        <dbReference type="EMBL" id="RJF95850.1"/>
    </source>
</evidence>
<feature type="compositionally biased region" description="Basic and acidic residues" evidence="1">
    <location>
        <begin position="162"/>
        <end position="176"/>
    </location>
</feature>
<dbReference type="EMBL" id="QYUO01000002">
    <property type="protein sequence ID" value="RJF95850.1"/>
    <property type="molecule type" value="Genomic_DNA"/>
</dbReference>
<keyword evidence="4" id="KW-1185">Reference proteome</keyword>
<name>A0A3A3G6N8_9BURK</name>
<reference evidence="4" key="1">
    <citation type="submission" date="2018-09" db="EMBL/GenBank/DDBJ databases">
        <authorList>
            <person name="Zhu H."/>
        </authorList>
    </citation>
    <scope>NUCLEOTIDE SEQUENCE [LARGE SCALE GENOMIC DNA]</scope>
    <source>
        <strain evidence="4">K1R23-30</strain>
    </source>
</reference>
<feature type="region of interest" description="Disordered" evidence="1">
    <location>
        <begin position="157"/>
        <end position="213"/>
    </location>
</feature>
<evidence type="ECO:0000256" key="2">
    <source>
        <dbReference type="SAM" id="Phobius"/>
    </source>
</evidence>
<dbReference type="Proteomes" id="UP000265955">
    <property type="component" value="Unassembled WGS sequence"/>
</dbReference>
<keyword evidence="2" id="KW-0812">Transmembrane</keyword>
<protein>
    <submittedName>
        <fullName evidence="3">Uncharacterized protein</fullName>
    </submittedName>
</protein>
<accession>A0A3A3G6N8</accession>
<organism evidence="3 4">
    <name type="scientific">Noviherbaspirillum saxi</name>
    <dbReference type="NCBI Taxonomy" id="2320863"/>
    <lineage>
        <taxon>Bacteria</taxon>
        <taxon>Pseudomonadati</taxon>
        <taxon>Pseudomonadota</taxon>
        <taxon>Betaproteobacteria</taxon>
        <taxon>Burkholderiales</taxon>
        <taxon>Oxalobacteraceae</taxon>
        <taxon>Noviherbaspirillum</taxon>
    </lineage>
</organism>
<dbReference type="OrthoDB" id="8724867at2"/>
<evidence type="ECO:0000313" key="4">
    <source>
        <dbReference type="Proteomes" id="UP000265955"/>
    </source>
</evidence>
<feature type="region of interest" description="Disordered" evidence="1">
    <location>
        <begin position="94"/>
        <end position="142"/>
    </location>
</feature>
<evidence type="ECO:0000256" key="1">
    <source>
        <dbReference type="SAM" id="MobiDB-lite"/>
    </source>
</evidence>
<proteinExistence type="predicted"/>